<keyword evidence="3" id="KW-1185">Reference proteome</keyword>
<comment type="caution">
    <text evidence="2">The sequence shown here is derived from an EMBL/GenBank/DDBJ whole genome shotgun (WGS) entry which is preliminary data.</text>
</comment>
<accession>A0A2S4PK40</accession>
<proteinExistence type="predicted"/>
<feature type="non-terminal residue" evidence="2">
    <location>
        <position position="32"/>
    </location>
</feature>
<dbReference type="Proteomes" id="UP000237438">
    <property type="component" value="Unassembled WGS sequence"/>
</dbReference>
<evidence type="ECO:0000313" key="3">
    <source>
        <dbReference type="Proteomes" id="UP000237438"/>
    </source>
</evidence>
<dbReference type="AlphaFoldDB" id="A0A2S4PK40"/>
<gene>
    <name evidence="2" type="ORF">EPUL_004400</name>
</gene>
<evidence type="ECO:0000256" key="1">
    <source>
        <dbReference type="SAM" id="MobiDB-lite"/>
    </source>
</evidence>
<protein>
    <submittedName>
        <fullName evidence="2">Uncharacterized protein</fullName>
    </submittedName>
</protein>
<evidence type="ECO:0000313" key="2">
    <source>
        <dbReference type="EMBL" id="POS82383.1"/>
    </source>
</evidence>
<reference evidence="2 3" key="1">
    <citation type="submission" date="2017-10" db="EMBL/GenBank/DDBJ databases">
        <title>Development of genomic resources for the powdery mildew, Erysiphe pulchra.</title>
        <authorList>
            <person name="Wadl P.A."/>
            <person name="Mack B.M."/>
            <person name="Moore G."/>
            <person name="Beltz S.B."/>
        </authorList>
    </citation>
    <scope>NUCLEOTIDE SEQUENCE [LARGE SCALE GENOMIC DNA]</scope>
    <source>
        <strain evidence="2">Cflorida</strain>
    </source>
</reference>
<organism evidence="2 3">
    <name type="scientific">Erysiphe pulchra</name>
    <dbReference type="NCBI Taxonomy" id="225359"/>
    <lineage>
        <taxon>Eukaryota</taxon>
        <taxon>Fungi</taxon>
        <taxon>Dikarya</taxon>
        <taxon>Ascomycota</taxon>
        <taxon>Pezizomycotina</taxon>
        <taxon>Leotiomycetes</taxon>
        <taxon>Erysiphales</taxon>
        <taxon>Erysiphaceae</taxon>
        <taxon>Erysiphe</taxon>
    </lineage>
</organism>
<dbReference type="EMBL" id="PEDP01002987">
    <property type="protein sequence ID" value="POS82383.1"/>
    <property type="molecule type" value="Genomic_DNA"/>
</dbReference>
<sequence length="32" mass="3773">MLEPRLYAYLNPTRTHHMQPSRKSTGYHKATS</sequence>
<name>A0A2S4PK40_9PEZI</name>
<feature type="region of interest" description="Disordered" evidence="1">
    <location>
        <begin position="13"/>
        <end position="32"/>
    </location>
</feature>